<dbReference type="InterPro" id="IPR025587">
    <property type="entry name" value="DUF4351"/>
</dbReference>
<feature type="non-terminal residue" evidence="2">
    <location>
        <position position="1"/>
    </location>
</feature>
<organism evidence="2 3">
    <name type="scientific">Thiorhodococcus mannitoliphagus</name>
    <dbReference type="NCBI Taxonomy" id="329406"/>
    <lineage>
        <taxon>Bacteria</taxon>
        <taxon>Pseudomonadati</taxon>
        <taxon>Pseudomonadota</taxon>
        <taxon>Gammaproteobacteria</taxon>
        <taxon>Chromatiales</taxon>
        <taxon>Chromatiaceae</taxon>
        <taxon>Thiorhodococcus</taxon>
    </lineage>
</organism>
<comment type="caution">
    <text evidence="2">The sequence shown here is derived from an EMBL/GenBank/DDBJ whole genome shotgun (WGS) entry which is preliminary data.</text>
</comment>
<evidence type="ECO:0000313" key="3">
    <source>
        <dbReference type="Proteomes" id="UP000471640"/>
    </source>
</evidence>
<protein>
    <submittedName>
        <fullName evidence="2">DUF4351 domain-containing protein</fullName>
    </submittedName>
</protein>
<dbReference type="AlphaFoldDB" id="A0A6P1E0B0"/>
<reference evidence="2 3" key="2">
    <citation type="submission" date="2020-02" db="EMBL/GenBank/DDBJ databases">
        <title>Genome sequences of Thiorhodococcus mannitoliphagus and Thiorhodococcus minor, purple sulfur photosynthetic bacteria in the gammaproteobacterial family, Chromatiaceae.</title>
        <authorList>
            <person name="Aviles F.A."/>
            <person name="Meyer T.E."/>
            <person name="Kyndt J.A."/>
        </authorList>
    </citation>
    <scope>NUCLEOTIDE SEQUENCE [LARGE SCALE GENOMIC DNA]</scope>
    <source>
        <strain evidence="2 3">DSM 18266</strain>
    </source>
</reference>
<gene>
    <name evidence="2" type="ORF">G3480_24045</name>
</gene>
<name>A0A6P1E0B0_9GAMM</name>
<proteinExistence type="predicted"/>
<dbReference type="Proteomes" id="UP000471640">
    <property type="component" value="Unassembled WGS sequence"/>
</dbReference>
<sequence>LFRLENSRRPEDIERVLASLIDWLAVPEQDSLRRAFVVWLKRVLLPARVPGAELPNVNDLQEMRAMLAERVKTWTEEWKQQGEAKLLRRLLIRRFGALPAWAEAHLEQASEDELEVWADRVLECATLEEILKDPT</sequence>
<evidence type="ECO:0000313" key="2">
    <source>
        <dbReference type="EMBL" id="NEX23329.1"/>
    </source>
</evidence>
<dbReference type="EMBL" id="JAAIJR010000187">
    <property type="protein sequence ID" value="NEX23329.1"/>
    <property type="molecule type" value="Genomic_DNA"/>
</dbReference>
<keyword evidence="3" id="KW-1185">Reference proteome</keyword>
<reference evidence="3" key="1">
    <citation type="journal article" date="2020" name="Microbiol. Resour. Announc.">
        <title>Draft Genome Sequences of Thiorhodococcus mannitoliphagus and Thiorhodococcus minor, Purple Sulfur Photosynthetic Bacteria in the Gammaproteobacterial Family Chromatiaceae.</title>
        <authorList>
            <person name="Aviles F.A."/>
            <person name="Meyer T.E."/>
            <person name="Kyndt J.A."/>
        </authorList>
    </citation>
    <scope>NUCLEOTIDE SEQUENCE [LARGE SCALE GENOMIC DNA]</scope>
    <source>
        <strain evidence="3">DSM 18266</strain>
    </source>
</reference>
<dbReference type="RefSeq" id="WP_164656765.1">
    <property type="nucleotide sequence ID" value="NZ_JAAIJR010000187.1"/>
</dbReference>
<evidence type="ECO:0000259" key="1">
    <source>
        <dbReference type="Pfam" id="PF14261"/>
    </source>
</evidence>
<dbReference type="Pfam" id="PF14261">
    <property type="entry name" value="DUF4351"/>
    <property type="match status" value="1"/>
</dbReference>
<feature type="domain" description="DUF4351" evidence="1">
    <location>
        <begin position="76"/>
        <end position="130"/>
    </location>
</feature>
<accession>A0A6P1E0B0</accession>